<dbReference type="EMBL" id="PKGS01000006">
    <property type="protein sequence ID" value="PKZ15727.1"/>
    <property type="molecule type" value="Genomic_DNA"/>
</dbReference>
<dbReference type="InterPro" id="IPR016181">
    <property type="entry name" value="Acyl_CoA_acyltransferase"/>
</dbReference>
<dbReference type="PROSITE" id="PS51186">
    <property type="entry name" value="GNAT"/>
    <property type="match status" value="1"/>
</dbReference>
<dbReference type="GO" id="GO:0005737">
    <property type="term" value="C:cytoplasm"/>
    <property type="evidence" value="ECO:0007669"/>
    <property type="project" value="UniProtKB-SubCell"/>
</dbReference>
<dbReference type="InterPro" id="IPR006464">
    <property type="entry name" value="AcTrfase_RimI/Ard1"/>
</dbReference>
<dbReference type="CDD" id="cd04301">
    <property type="entry name" value="NAT_SF"/>
    <property type="match status" value="1"/>
</dbReference>
<dbReference type="GO" id="GO:0006508">
    <property type="term" value="P:proteolysis"/>
    <property type="evidence" value="ECO:0007669"/>
    <property type="project" value="UniProtKB-KW"/>
</dbReference>
<keyword evidence="4" id="KW-0645">Protease</keyword>
<reference evidence="3 5" key="1">
    <citation type="submission" date="2017-12" db="EMBL/GenBank/DDBJ databases">
        <title>Phylogenetic diversity of female urinary microbiome.</title>
        <authorList>
            <person name="Thomas-White K."/>
            <person name="Wolfe A.J."/>
        </authorList>
    </citation>
    <scope>NUCLEOTIDE SEQUENCE [LARGE SCALE GENOMIC DNA]</scope>
    <source>
        <strain evidence="3 5">UMB0119</strain>
    </source>
</reference>
<evidence type="ECO:0000313" key="4">
    <source>
        <dbReference type="EMBL" id="SUU93481.1"/>
    </source>
</evidence>
<organism evidence="3 5">
    <name type="scientific">Anaerococcus octavius</name>
    <dbReference type="NCBI Taxonomy" id="54007"/>
    <lineage>
        <taxon>Bacteria</taxon>
        <taxon>Bacillati</taxon>
        <taxon>Bacillota</taxon>
        <taxon>Tissierellia</taxon>
        <taxon>Tissierellales</taxon>
        <taxon>Peptoniphilaceae</taxon>
        <taxon>Anaerococcus</taxon>
    </lineage>
</organism>
<keyword evidence="5" id="KW-1185">Reference proteome</keyword>
<comment type="similarity">
    <text evidence="1">Belongs to the acetyltransferase family. RimI subfamily.</text>
</comment>
<dbReference type="OrthoDB" id="9794566at2"/>
<dbReference type="Pfam" id="PF00583">
    <property type="entry name" value="Acetyltransf_1"/>
    <property type="match status" value="1"/>
</dbReference>
<sequence length="144" mass="16720">MIRKMEISDANEVYDIENQAFFEPWSKKNLIKDLKSNTFLNHYVAEIDGKIVGFYISSHVLDQVEIFTIAVDHGFKKMGIATSLLNHLVETSLSNNMKEIWLEVSTKNTPAINLYKKFGFEVMGIRKNYYQKLGEDAYNMKKEL</sequence>
<comment type="function">
    <text evidence="1">Acetylates the N-terminal alanine of ribosomal protein bS18.</text>
</comment>
<evidence type="ECO:0000313" key="5">
    <source>
        <dbReference type="Proteomes" id="UP000234335"/>
    </source>
</evidence>
<evidence type="ECO:0000313" key="3">
    <source>
        <dbReference type="EMBL" id="PKZ15727.1"/>
    </source>
</evidence>
<keyword evidence="4" id="KW-0012">Acyltransferase</keyword>
<evidence type="ECO:0000259" key="2">
    <source>
        <dbReference type="PROSITE" id="PS51186"/>
    </source>
</evidence>
<keyword evidence="1" id="KW-0963">Cytoplasm</keyword>
<keyword evidence="3" id="KW-0808">Transferase</keyword>
<dbReference type="SUPFAM" id="SSF55729">
    <property type="entry name" value="Acyl-CoA N-acyltransferases (Nat)"/>
    <property type="match status" value="1"/>
</dbReference>
<dbReference type="PANTHER" id="PTHR43617">
    <property type="entry name" value="L-AMINO ACID N-ACETYLTRANSFERASE"/>
    <property type="match status" value="1"/>
</dbReference>
<evidence type="ECO:0000256" key="1">
    <source>
        <dbReference type="RuleBase" id="RU363094"/>
    </source>
</evidence>
<dbReference type="Proteomes" id="UP000255124">
    <property type="component" value="Unassembled WGS sequence"/>
</dbReference>
<dbReference type="InterPro" id="IPR050276">
    <property type="entry name" value="MshD_Acetyltransferase"/>
</dbReference>
<evidence type="ECO:0000313" key="6">
    <source>
        <dbReference type="Proteomes" id="UP000255124"/>
    </source>
</evidence>
<name>A0A2I1M6J1_9FIRM</name>
<keyword evidence="4" id="KW-0378">Hydrolase</keyword>
<accession>A0A2I1M6J1</accession>
<dbReference type="GO" id="GO:0008233">
    <property type="term" value="F:peptidase activity"/>
    <property type="evidence" value="ECO:0007669"/>
    <property type="project" value="UniProtKB-KW"/>
</dbReference>
<dbReference type="Gene3D" id="3.40.630.30">
    <property type="match status" value="1"/>
</dbReference>
<dbReference type="GO" id="GO:0008999">
    <property type="term" value="F:protein-N-terminal-alanine acetyltransferase activity"/>
    <property type="evidence" value="ECO:0007669"/>
    <property type="project" value="UniProtKB-EC"/>
</dbReference>
<feature type="domain" description="N-acetyltransferase" evidence="2">
    <location>
        <begin position="1"/>
        <end position="144"/>
    </location>
</feature>
<dbReference type="AlphaFoldDB" id="A0A2I1M6J1"/>
<proteinExistence type="inferred from homology"/>
<protein>
    <recommendedName>
        <fullName evidence="1">[Ribosomal protein bS18]-alanine N-acetyltransferase</fullName>
        <ecNumber evidence="1">2.3.1.266</ecNumber>
    </recommendedName>
</protein>
<dbReference type="PANTHER" id="PTHR43617:SF20">
    <property type="entry name" value="N-ALPHA-ACETYLTRANSFERASE RIMI"/>
    <property type="match status" value="1"/>
</dbReference>
<dbReference type="EMBL" id="UFTA01000002">
    <property type="protein sequence ID" value="SUU93481.1"/>
    <property type="molecule type" value="Genomic_DNA"/>
</dbReference>
<reference evidence="4 6" key="2">
    <citation type="submission" date="2018-06" db="EMBL/GenBank/DDBJ databases">
        <authorList>
            <consortium name="Pathogen Informatics"/>
            <person name="Doyle S."/>
        </authorList>
    </citation>
    <scope>NUCLEOTIDE SEQUENCE [LARGE SCALE GENOMIC DNA]</scope>
    <source>
        <strain evidence="4 6">NCTC9810</strain>
    </source>
</reference>
<comment type="catalytic activity">
    <reaction evidence="1">
        <text>N-terminal L-alanyl-[ribosomal protein bS18] + acetyl-CoA = N-terminal N(alpha)-acetyl-L-alanyl-[ribosomal protein bS18] + CoA + H(+)</text>
        <dbReference type="Rhea" id="RHEA:43756"/>
        <dbReference type="Rhea" id="RHEA-COMP:10676"/>
        <dbReference type="Rhea" id="RHEA-COMP:10677"/>
        <dbReference type="ChEBI" id="CHEBI:15378"/>
        <dbReference type="ChEBI" id="CHEBI:57287"/>
        <dbReference type="ChEBI" id="CHEBI:57288"/>
        <dbReference type="ChEBI" id="CHEBI:64718"/>
        <dbReference type="ChEBI" id="CHEBI:83683"/>
        <dbReference type="EC" id="2.3.1.266"/>
    </reaction>
</comment>
<dbReference type="EC" id="2.3.1.266" evidence="1"/>
<dbReference type="NCBIfam" id="TIGR01575">
    <property type="entry name" value="rimI"/>
    <property type="match status" value="1"/>
</dbReference>
<gene>
    <name evidence="3" type="primary">rimI</name>
    <name evidence="4" type="synonym">paiA</name>
    <name evidence="3" type="ORF">CYJ34_07955</name>
    <name evidence="4" type="ORF">NCTC9810_01842</name>
</gene>
<comment type="subcellular location">
    <subcellularLocation>
        <location evidence="1">Cytoplasm</location>
    </subcellularLocation>
</comment>
<dbReference type="InterPro" id="IPR000182">
    <property type="entry name" value="GNAT_dom"/>
</dbReference>
<dbReference type="RefSeq" id="WP_101540745.1">
    <property type="nucleotide sequence ID" value="NZ_CALTZC010000001.1"/>
</dbReference>
<dbReference type="Proteomes" id="UP000234335">
    <property type="component" value="Unassembled WGS sequence"/>
</dbReference>